<dbReference type="Gramene" id="Psat01G0302100-T1">
    <property type="protein sequence ID" value="KAI5444598.1"/>
    <property type="gene ID" value="KIW84_013021"/>
</dbReference>
<dbReference type="Proteomes" id="UP001058974">
    <property type="component" value="Chromosome 1"/>
</dbReference>
<keyword evidence="1" id="KW-0539">Nucleus</keyword>
<dbReference type="GO" id="GO:0140658">
    <property type="term" value="F:ATP-dependent chromatin remodeler activity"/>
    <property type="evidence" value="ECO:0007669"/>
    <property type="project" value="TreeGrafter"/>
</dbReference>
<proteinExistence type="predicted"/>
<dbReference type="InterPro" id="IPR027417">
    <property type="entry name" value="P-loop_NTPase"/>
</dbReference>
<feature type="region of interest" description="Disordered" evidence="2">
    <location>
        <begin position="244"/>
        <end position="264"/>
    </location>
</feature>
<reference evidence="3 4" key="1">
    <citation type="journal article" date="2022" name="Nat. Genet.">
        <title>Improved pea reference genome and pan-genome highlight genomic features and evolutionary characteristics.</title>
        <authorList>
            <person name="Yang T."/>
            <person name="Liu R."/>
            <person name="Luo Y."/>
            <person name="Hu S."/>
            <person name="Wang D."/>
            <person name="Wang C."/>
            <person name="Pandey M.K."/>
            <person name="Ge S."/>
            <person name="Xu Q."/>
            <person name="Li N."/>
            <person name="Li G."/>
            <person name="Huang Y."/>
            <person name="Saxena R.K."/>
            <person name="Ji Y."/>
            <person name="Li M."/>
            <person name="Yan X."/>
            <person name="He Y."/>
            <person name="Liu Y."/>
            <person name="Wang X."/>
            <person name="Xiang C."/>
            <person name="Varshney R.K."/>
            <person name="Ding H."/>
            <person name="Gao S."/>
            <person name="Zong X."/>
        </authorList>
    </citation>
    <scope>NUCLEOTIDE SEQUENCE [LARGE SCALE GENOMIC DNA]</scope>
    <source>
        <strain evidence="3 4">cv. Zhongwan 6</strain>
    </source>
</reference>
<evidence type="ECO:0000256" key="1">
    <source>
        <dbReference type="ARBA" id="ARBA00023242"/>
    </source>
</evidence>
<dbReference type="Gene3D" id="3.40.50.300">
    <property type="entry name" value="P-loop containing nucleotide triphosphate hydrolases"/>
    <property type="match status" value="1"/>
</dbReference>
<dbReference type="EMBL" id="JAMSHJ010000001">
    <property type="protein sequence ID" value="KAI5444598.1"/>
    <property type="molecule type" value="Genomic_DNA"/>
</dbReference>
<dbReference type="GO" id="GO:0000785">
    <property type="term" value="C:chromatin"/>
    <property type="evidence" value="ECO:0007669"/>
    <property type="project" value="TreeGrafter"/>
</dbReference>
<evidence type="ECO:0000313" key="3">
    <source>
        <dbReference type="EMBL" id="KAI5444598.1"/>
    </source>
</evidence>
<organism evidence="3 4">
    <name type="scientific">Pisum sativum</name>
    <name type="common">Garden pea</name>
    <name type="synonym">Lathyrus oleraceus</name>
    <dbReference type="NCBI Taxonomy" id="3888"/>
    <lineage>
        <taxon>Eukaryota</taxon>
        <taxon>Viridiplantae</taxon>
        <taxon>Streptophyta</taxon>
        <taxon>Embryophyta</taxon>
        <taxon>Tracheophyta</taxon>
        <taxon>Spermatophyta</taxon>
        <taxon>Magnoliopsida</taxon>
        <taxon>eudicotyledons</taxon>
        <taxon>Gunneridae</taxon>
        <taxon>Pentapetalae</taxon>
        <taxon>rosids</taxon>
        <taxon>fabids</taxon>
        <taxon>Fabales</taxon>
        <taxon>Fabaceae</taxon>
        <taxon>Papilionoideae</taxon>
        <taxon>50 kb inversion clade</taxon>
        <taxon>NPAAA clade</taxon>
        <taxon>Hologalegina</taxon>
        <taxon>IRL clade</taxon>
        <taxon>Fabeae</taxon>
        <taxon>Lathyrus</taxon>
    </lineage>
</organism>
<evidence type="ECO:0000256" key="2">
    <source>
        <dbReference type="SAM" id="MobiDB-lite"/>
    </source>
</evidence>
<gene>
    <name evidence="3" type="ORF">KIW84_013021</name>
</gene>
<dbReference type="PANTHER" id="PTHR45623:SF51">
    <property type="entry name" value="DNA HELICASE CHROMATIN REGULATOR PHD FAMILY-RELATED"/>
    <property type="match status" value="1"/>
</dbReference>
<dbReference type="GO" id="GO:0003682">
    <property type="term" value="F:chromatin binding"/>
    <property type="evidence" value="ECO:0007669"/>
    <property type="project" value="TreeGrafter"/>
</dbReference>
<dbReference type="PANTHER" id="PTHR45623">
    <property type="entry name" value="CHROMODOMAIN-HELICASE-DNA-BINDING PROTEIN 3-RELATED-RELATED"/>
    <property type="match status" value="1"/>
</dbReference>
<evidence type="ECO:0000313" key="4">
    <source>
        <dbReference type="Proteomes" id="UP001058974"/>
    </source>
</evidence>
<accession>A0A9D5BJ15</accession>
<dbReference type="GO" id="GO:0042393">
    <property type="term" value="F:histone binding"/>
    <property type="evidence" value="ECO:0007669"/>
    <property type="project" value="TreeGrafter"/>
</dbReference>
<dbReference type="GO" id="GO:0005634">
    <property type="term" value="C:nucleus"/>
    <property type="evidence" value="ECO:0007669"/>
    <property type="project" value="TreeGrafter"/>
</dbReference>
<keyword evidence="4" id="KW-1185">Reference proteome</keyword>
<name>A0A9D5BJ15_PEA</name>
<dbReference type="AlphaFoldDB" id="A0A9D5BJ15"/>
<comment type="caution">
    <text evidence="3">The sequence shown here is derived from an EMBL/GenBank/DDBJ whole genome shotgun (WGS) entry which is preliminary data.</text>
</comment>
<dbReference type="GO" id="GO:0016887">
    <property type="term" value="F:ATP hydrolysis activity"/>
    <property type="evidence" value="ECO:0007669"/>
    <property type="project" value="TreeGrafter"/>
</dbReference>
<dbReference type="GO" id="GO:0003677">
    <property type="term" value="F:DNA binding"/>
    <property type="evidence" value="ECO:0007669"/>
    <property type="project" value="TreeGrafter"/>
</dbReference>
<sequence length="264" mass="28602">MLLFPSSSGSGPIGNILDDVLCQRFGNNFYVRYGRGYILSKKQAVLAAFNDRESGRFVFLIESNACIPIIKLSSVDTVILFDSGLDQQNDLKCLQKMSISSKFNKLTVLRLYLYLTVEEKVERNVWVVEMICNLVKNLPPNSHGDALMSMGVNILGVMLIGSPSNVTAVALNANLFDITLQTVVFSVSSNDLSKAEALGAIGSDSNVSLLKRSLDSDPAQEVRETCELALQRILNLKDAAAADDSTAPDISPFMSVDPAAPTTS</sequence>
<protein>
    <submittedName>
        <fullName evidence="3">Uncharacterized protein</fullName>
    </submittedName>
</protein>